<evidence type="ECO:0000256" key="1">
    <source>
        <dbReference type="SAM" id="Phobius"/>
    </source>
</evidence>
<dbReference type="Proteomes" id="UP000602510">
    <property type="component" value="Unassembled WGS sequence"/>
</dbReference>
<gene>
    <name evidence="2" type="ORF">GN244_ATG02369</name>
</gene>
<comment type="caution">
    <text evidence="2">The sequence shown here is derived from an EMBL/GenBank/DDBJ whole genome shotgun (WGS) entry which is preliminary data.</text>
</comment>
<keyword evidence="1" id="KW-0472">Membrane</keyword>
<protein>
    <submittedName>
        <fullName evidence="2">Uncharacterized protein</fullName>
    </submittedName>
</protein>
<keyword evidence="1" id="KW-0812">Transmembrane</keyword>
<feature type="transmembrane region" description="Helical" evidence="1">
    <location>
        <begin position="28"/>
        <end position="48"/>
    </location>
</feature>
<accession>A0A833SBU2</accession>
<organism evidence="2 3">
    <name type="scientific">Phytophthora infestans</name>
    <name type="common">Potato late blight agent</name>
    <name type="synonym">Botrytis infestans</name>
    <dbReference type="NCBI Taxonomy" id="4787"/>
    <lineage>
        <taxon>Eukaryota</taxon>
        <taxon>Sar</taxon>
        <taxon>Stramenopiles</taxon>
        <taxon>Oomycota</taxon>
        <taxon>Peronosporomycetes</taxon>
        <taxon>Peronosporales</taxon>
        <taxon>Peronosporaceae</taxon>
        <taxon>Phytophthora</taxon>
    </lineage>
</organism>
<dbReference type="AlphaFoldDB" id="A0A833SBU2"/>
<keyword evidence="3" id="KW-1185">Reference proteome</keyword>
<evidence type="ECO:0000313" key="2">
    <source>
        <dbReference type="EMBL" id="KAF4045237.1"/>
    </source>
</evidence>
<proteinExistence type="predicted"/>
<dbReference type="EMBL" id="WSZM01000054">
    <property type="protein sequence ID" value="KAF4045237.1"/>
    <property type="molecule type" value="Genomic_DNA"/>
</dbReference>
<reference evidence="2" key="1">
    <citation type="submission" date="2020-04" db="EMBL/GenBank/DDBJ databases">
        <title>Hybrid Assembly of Korean Phytophthora infestans isolates.</title>
        <authorList>
            <person name="Prokchorchik M."/>
            <person name="Lee Y."/>
            <person name="Seo J."/>
            <person name="Cho J.-H."/>
            <person name="Park Y.-E."/>
            <person name="Jang D.-C."/>
            <person name="Im J.-S."/>
            <person name="Choi J.-G."/>
            <person name="Park H.-J."/>
            <person name="Lee G.-B."/>
            <person name="Lee Y.-G."/>
            <person name="Hong S.-Y."/>
            <person name="Cho K."/>
            <person name="Sohn K.H."/>
        </authorList>
    </citation>
    <scope>NUCLEOTIDE SEQUENCE</scope>
    <source>
        <strain evidence="2">KR_1_A1</strain>
    </source>
</reference>
<name>A0A833SBU2_PHYIN</name>
<sequence>MFVIAVLMTVAFLVDVPALYIVFTTLYVITFGVTLGLLVWCGVAYPYIADALDDYSYLPFVALMVIFFRVVSEAGSGNVKQLRKKVQRDYKERYRDRQ</sequence>
<keyword evidence="1" id="KW-1133">Transmembrane helix</keyword>
<feature type="transmembrane region" description="Helical" evidence="1">
    <location>
        <begin position="55"/>
        <end position="72"/>
    </location>
</feature>
<evidence type="ECO:0000313" key="3">
    <source>
        <dbReference type="Proteomes" id="UP000602510"/>
    </source>
</evidence>